<sequence>MPKCRPFSIQDIYWRELRDTPYLKLSNADEDGGMSTEPSIDGEEPRSSSRFGRRSRRGHNGPDADQGESSSSTRTANVMQESSLTQSGQLQHTDYESSDSDSPPHGRCGFDLNIKPCSPSSSYITLPAPVRWVGTWTQVWGAIRNAARSSGSSDA</sequence>
<dbReference type="Proteomes" id="UP000192247">
    <property type="component" value="Unassembled WGS sequence"/>
</dbReference>
<gene>
    <name evidence="2" type="ORF">BIW11_03129</name>
</gene>
<name>A0A1V9XS50_9ACAR</name>
<evidence type="ECO:0000256" key="1">
    <source>
        <dbReference type="SAM" id="MobiDB-lite"/>
    </source>
</evidence>
<evidence type="ECO:0000313" key="3">
    <source>
        <dbReference type="Proteomes" id="UP000192247"/>
    </source>
</evidence>
<feature type="compositionally biased region" description="Polar residues" evidence="1">
    <location>
        <begin position="67"/>
        <end position="92"/>
    </location>
</feature>
<evidence type="ECO:0000313" key="2">
    <source>
        <dbReference type="EMBL" id="OQR76188.1"/>
    </source>
</evidence>
<feature type="region of interest" description="Disordered" evidence="1">
    <location>
        <begin position="25"/>
        <end position="110"/>
    </location>
</feature>
<keyword evidence="3" id="KW-1185">Reference proteome</keyword>
<dbReference type="EMBL" id="MNPL01005184">
    <property type="protein sequence ID" value="OQR76188.1"/>
    <property type="molecule type" value="Genomic_DNA"/>
</dbReference>
<dbReference type="AlphaFoldDB" id="A0A1V9XS50"/>
<comment type="caution">
    <text evidence="2">The sequence shown here is derived from an EMBL/GenBank/DDBJ whole genome shotgun (WGS) entry which is preliminary data.</text>
</comment>
<reference evidence="2 3" key="1">
    <citation type="journal article" date="2017" name="Gigascience">
        <title>Draft genome of the honey bee ectoparasitic mite, Tropilaelaps mercedesae, is shaped by the parasitic life history.</title>
        <authorList>
            <person name="Dong X."/>
            <person name="Armstrong S.D."/>
            <person name="Xia D."/>
            <person name="Makepeace B.L."/>
            <person name="Darby A.C."/>
            <person name="Kadowaki T."/>
        </authorList>
    </citation>
    <scope>NUCLEOTIDE SEQUENCE [LARGE SCALE GENOMIC DNA]</scope>
    <source>
        <strain evidence="2">Wuxi-XJTLU</strain>
    </source>
</reference>
<proteinExistence type="predicted"/>
<organism evidence="2 3">
    <name type="scientific">Tropilaelaps mercedesae</name>
    <dbReference type="NCBI Taxonomy" id="418985"/>
    <lineage>
        <taxon>Eukaryota</taxon>
        <taxon>Metazoa</taxon>
        <taxon>Ecdysozoa</taxon>
        <taxon>Arthropoda</taxon>
        <taxon>Chelicerata</taxon>
        <taxon>Arachnida</taxon>
        <taxon>Acari</taxon>
        <taxon>Parasitiformes</taxon>
        <taxon>Mesostigmata</taxon>
        <taxon>Gamasina</taxon>
        <taxon>Dermanyssoidea</taxon>
        <taxon>Laelapidae</taxon>
        <taxon>Tropilaelaps</taxon>
    </lineage>
</organism>
<protein>
    <submittedName>
        <fullName evidence="2">P protein-like</fullName>
    </submittedName>
</protein>
<accession>A0A1V9XS50</accession>
<dbReference type="InParanoid" id="A0A1V9XS50"/>